<dbReference type="AlphaFoldDB" id="A0A914UW39"/>
<name>A0A914UW39_9BILA</name>
<accession>A0A914UW39</accession>
<evidence type="ECO:0000313" key="3">
    <source>
        <dbReference type="Proteomes" id="UP000887566"/>
    </source>
</evidence>
<feature type="region of interest" description="Disordered" evidence="1">
    <location>
        <begin position="342"/>
        <end position="365"/>
    </location>
</feature>
<feature type="chain" id="PRO_5036987907" evidence="2">
    <location>
        <begin position="19"/>
        <end position="418"/>
    </location>
</feature>
<keyword evidence="3" id="KW-1185">Reference proteome</keyword>
<keyword evidence="2" id="KW-0732">Signal</keyword>
<dbReference type="WBParaSite" id="PSAMB.scaffold13064size2449.g35246.t1">
    <property type="protein sequence ID" value="PSAMB.scaffold13064size2449.g35246.t1"/>
    <property type="gene ID" value="PSAMB.scaffold13064size2449.g35246"/>
</dbReference>
<feature type="signal peptide" evidence="2">
    <location>
        <begin position="1"/>
        <end position="18"/>
    </location>
</feature>
<proteinExistence type="predicted"/>
<protein>
    <submittedName>
        <fullName evidence="4">MAM domain-containing protein</fullName>
    </submittedName>
</protein>
<reference evidence="4" key="1">
    <citation type="submission" date="2022-11" db="UniProtKB">
        <authorList>
            <consortium name="WormBaseParasite"/>
        </authorList>
    </citation>
    <scope>IDENTIFICATION</scope>
</reference>
<evidence type="ECO:0000256" key="1">
    <source>
        <dbReference type="SAM" id="MobiDB-lite"/>
    </source>
</evidence>
<organism evidence="3 4">
    <name type="scientific">Plectus sambesii</name>
    <dbReference type="NCBI Taxonomy" id="2011161"/>
    <lineage>
        <taxon>Eukaryota</taxon>
        <taxon>Metazoa</taxon>
        <taxon>Ecdysozoa</taxon>
        <taxon>Nematoda</taxon>
        <taxon>Chromadorea</taxon>
        <taxon>Plectida</taxon>
        <taxon>Plectina</taxon>
        <taxon>Plectoidea</taxon>
        <taxon>Plectidae</taxon>
        <taxon>Plectus</taxon>
    </lineage>
</organism>
<evidence type="ECO:0000313" key="4">
    <source>
        <dbReference type="WBParaSite" id="PSAMB.scaffold13064size2449.g35246.t1"/>
    </source>
</evidence>
<evidence type="ECO:0000256" key="2">
    <source>
        <dbReference type="SAM" id="SignalP"/>
    </source>
</evidence>
<sequence>MLLLLSIFSLPSLFEAQARVNKQPPPVYNSSLYWNVDTGPVPSADILKCRFEKDCCWSPTVNSSKWYLLQEQENKEALMKTFNLTSPSDVPKGNHLATVLAVRENKLSIFRSCSFCAHRKITVKFRYWITRFVKLQVCWHDAFFESQLEHELQGQTFAGNHCRTVDPTHQPGPLRVDFFVPPGTIVEIVFVVSNTRRYYGGGMVILDDLSVGGRLCGENRKTRRPEPFTTAPVTIRKDTPAPDPFEQLFGRDFAHFLDSDFSTLNEDVTNAPTTTKTPTTFVESGAKLRSTARLIRVATPQANSTIWGPRRSVLDSNGSPTFRRKLLSSLRRPFPSLDQKLQKSAAPNASSAPRLPPKNLRQKDIRRPCATPGACTFEFGACNYANSGAIRSRALFRVFTAADDNRGHPFGLTGISDA</sequence>
<dbReference type="Proteomes" id="UP000887566">
    <property type="component" value="Unplaced"/>
</dbReference>